<name>A0AC61QHQ6_9BACT</name>
<gene>
    <name evidence="1" type="ORF">E0946_06750</name>
</gene>
<evidence type="ECO:0000313" key="2">
    <source>
        <dbReference type="Proteomes" id="UP000294588"/>
    </source>
</evidence>
<organism evidence="1 2">
    <name type="scientific">Candidatus Syntrophosphaera thermopropionivorans</name>
    <dbReference type="NCBI Taxonomy" id="2593015"/>
    <lineage>
        <taxon>Bacteria</taxon>
        <taxon>Pseudomonadati</taxon>
        <taxon>Candidatus Cloacimonadota</taxon>
        <taxon>Candidatus Cloacimonadia</taxon>
        <taxon>Candidatus Cloacimonadales</taxon>
        <taxon>Candidatus Cloacimonadaceae</taxon>
        <taxon>Candidatus Syntrophosphaera</taxon>
    </lineage>
</organism>
<comment type="caution">
    <text evidence="1">The sequence shown here is derived from an EMBL/GenBank/DDBJ whole genome shotgun (WGS) entry which is preliminary data.</text>
</comment>
<dbReference type="EMBL" id="SMOG01000032">
    <property type="protein sequence ID" value="TDF72487.1"/>
    <property type="molecule type" value="Genomic_DNA"/>
</dbReference>
<evidence type="ECO:0000313" key="1">
    <source>
        <dbReference type="EMBL" id="TDF72487.1"/>
    </source>
</evidence>
<accession>A0AC61QHQ6</accession>
<keyword evidence="2" id="KW-1185">Reference proteome</keyword>
<dbReference type="Proteomes" id="UP000294588">
    <property type="component" value="Unassembled WGS sequence"/>
</dbReference>
<reference evidence="1" key="1">
    <citation type="submission" date="2019-03" db="EMBL/GenBank/DDBJ databases">
        <title>Candidatus Syntrophosphaera thermopropionivorans: a novel player in syntrophic propionate oxidation during anaerobic digestion.</title>
        <authorList>
            <person name="Dyksma S."/>
        </authorList>
    </citation>
    <scope>NUCLEOTIDE SEQUENCE</scope>
    <source>
        <strain evidence="1">W5</strain>
    </source>
</reference>
<protein>
    <submittedName>
        <fullName evidence="1">Glycosyltransferase family 1 protein</fullName>
    </submittedName>
</protein>
<sequence length="393" mass="44632">MRDNKKKIVQIISRLCISGTSTYVSLLCHHFNNENWETVLLSGVTGENEGDMIYLPKQYGIEPIIIKHMGREISLWDDFLAEIQLIKIFKKEKPDIVHTHTSKAGTLGRLAAILTGVPQIYHTFHGHTFEGYFSPLKTKFFIQIERFLARFSTKIIAISEQQKEDLIRFKIAKPDKITIIPLGFDFSRLLPYDNECKLRKKLNIDKDKITIALIGRVTAIKNPALFIYSANEVLKQRNNVHFLIIGDGELTDDCKKLVNQLGIQDYFTFPGFIEDLKLIYGSVDIVCLTSINEGTPVSLLEAMASQKIVIATPVGGVPDFIKNGENGFLCDANPQAIAEQIIFCVDNFQNLDYLRKQAAEEVLSKYSMNRLFKDLENLYNSTPSKKSPNLYND</sequence>
<proteinExistence type="predicted"/>